<dbReference type="PROSITE" id="PS00233">
    <property type="entry name" value="CHIT_BIND_RR_1"/>
    <property type="match status" value="1"/>
</dbReference>
<evidence type="ECO:0000256" key="1">
    <source>
        <dbReference type="ARBA" id="ARBA00022460"/>
    </source>
</evidence>
<sequence>VLFLIFATITTTLAGGHGYEDYGGSQHEHRDGDHVIGSYELKEADGTKRIVKYRAGPGTGFEAVVEKVGEAVHPAVYGTGGGHEGIKGGYGGVGGGYGGYGIAKGVIGGGGEGGFGGVGGTSYTGPIHWSNQGHEGLGGGSGGGFGGHGGFGHGGRRRFRWARGIRGLREILM</sequence>
<dbReference type="InterPro" id="IPR031311">
    <property type="entry name" value="CHIT_BIND_RR_consensus"/>
</dbReference>
<protein>
    <recommendedName>
        <fullName evidence="6">Adult-specific cuticular protein ACP-20</fullName>
    </recommendedName>
</protein>
<keyword evidence="1 2" id="KW-0193">Cuticle</keyword>
<feature type="signal peptide" evidence="3">
    <location>
        <begin position="1"/>
        <end position="18"/>
    </location>
</feature>
<evidence type="ECO:0000313" key="5">
    <source>
        <dbReference type="Proteomes" id="UP001162164"/>
    </source>
</evidence>
<evidence type="ECO:0000256" key="2">
    <source>
        <dbReference type="PROSITE-ProRule" id="PRU00497"/>
    </source>
</evidence>
<gene>
    <name evidence="4" type="ORF">NQ317_015170</name>
</gene>
<proteinExistence type="predicted"/>
<dbReference type="PANTHER" id="PTHR12236:SF96">
    <property type="entry name" value="PUPAL CUTICLE PROTEIN EDG-84A-LIKE PROTEIN"/>
    <property type="match status" value="1"/>
</dbReference>
<dbReference type="InterPro" id="IPR000618">
    <property type="entry name" value="Insect_cuticle"/>
</dbReference>
<organism evidence="4 5">
    <name type="scientific">Molorchus minor</name>
    <dbReference type="NCBI Taxonomy" id="1323400"/>
    <lineage>
        <taxon>Eukaryota</taxon>
        <taxon>Metazoa</taxon>
        <taxon>Ecdysozoa</taxon>
        <taxon>Arthropoda</taxon>
        <taxon>Hexapoda</taxon>
        <taxon>Insecta</taxon>
        <taxon>Pterygota</taxon>
        <taxon>Neoptera</taxon>
        <taxon>Endopterygota</taxon>
        <taxon>Coleoptera</taxon>
        <taxon>Polyphaga</taxon>
        <taxon>Cucujiformia</taxon>
        <taxon>Chrysomeloidea</taxon>
        <taxon>Cerambycidae</taxon>
        <taxon>Lamiinae</taxon>
        <taxon>Monochamini</taxon>
        <taxon>Molorchus</taxon>
    </lineage>
</organism>
<keyword evidence="3" id="KW-0732">Signal</keyword>
<evidence type="ECO:0000313" key="4">
    <source>
        <dbReference type="EMBL" id="KAJ8985673.1"/>
    </source>
</evidence>
<comment type="caution">
    <text evidence="4">The sequence shown here is derived from an EMBL/GenBank/DDBJ whole genome shotgun (WGS) entry which is preliminary data.</text>
</comment>
<dbReference type="PANTHER" id="PTHR12236">
    <property type="entry name" value="STRUCTURAL CONTITUENT OF CUTICLE"/>
    <property type="match status" value="1"/>
</dbReference>
<feature type="non-terminal residue" evidence="4">
    <location>
        <position position="1"/>
    </location>
</feature>
<accession>A0ABQ9K7S9</accession>
<keyword evidence="5" id="KW-1185">Reference proteome</keyword>
<dbReference type="EMBL" id="JAPWTJ010000010">
    <property type="protein sequence ID" value="KAJ8985673.1"/>
    <property type="molecule type" value="Genomic_DNA"/>
</dbReference>
<dbReference type="Proteomes" id="UP001162164">
    <property type="component" value="Unassembled WGS sequence"/>
</dbReference>
<dbReference type="PROSITE" id="PS51155">
    <property type="entry name" value="CHIT_BIND_RR_2"/>
    <property type="match status" value="1"/>
</dbReference>
<evidence type="ECO:0008006" key="6">
    <source>
        <dbReference type="Google" id="ProtNLM"/>
    </source>
</evidence>
<dbReference type="InterPro" id="IPR051217">
    <property type="entry name" value="Insect_Cuticle_Struc_Prot"/>
</dbReference>
<feature type="chain" id="PRO_5045436810" description="Adult-specific cuticular protein ACP-20" evidence="3">
    <location>
        <begin position="19"/>
        <end position="173"/>
    </location>
</feature>
<feature type="non-terminal residue" evidence="4">
    <location>
        <position position="173"/>
    </location>
</feature>
<reference evidence="4" key="1">
    <citation type="journal article" date="2023" name="Insect Mol. Biol.">
        <title>Genome sequencing provides insights into the evolution of gene families encoding plant cell wall-degrading enzymes in longhorned beetles.</title>
        <authorList>
            <person name="Shin N.R."/>
            <person name="Okamura Y."/>
            <person name="Kirsch R."/>
            <person name="Pauchet Y."/>
        </authorList>
    </citation>
    <scope>NUCLEOTIDE SEQUENCE</scope>
    <source>
        <strain evidence="4">MMC_N1</strain>
    </source>
</reference>
<evidence type="ECO:0000256" key="3">
    <source>
        <dbReference type="SAM" id="SignalP"/>
    </source>
</evidence>
<name>A0ABQ9K7S9_9CUCU</name>
<dbReference type="Pfam" id="PF00379">
    <property type="entry name" value="Chitin_bind_4"/>
    <property type="match status" value="1"/>
</dbReference>